<reference evidence="4 5" key="1">
    <citation type="journal article" date="2017" name="Nat. Ecol. Evol.">
        <title>Scallop genome provides insights into evolution of bilaterian karyotype and development.</title>
        <authorList>
            <person name="Wang S."/>
            <person name="Zhang J."/>
            <person name="Jiao W."/>
            <person name="Li J."/>
            <person name="Xun X."/>
            <person name="Sun Y."/>
            <person name="Guo X."/>
            <person name="Huan P."/>
            <person name="Dong B."/>
            <person name="Zhang L."/>
            <person name="Hu X."/>
            <person name="Sun X."/>
            <person name="Wang J."/>
            <person name="Zhao C."/>
            <person name="Wang Y."/>
            <person name="Wang D."/>
            <person name="Huang X."/>
            <person name="Wang R."/>
            <person name="Lv J."/>
            <person name="Li Y."/>
            <person name="Zhang Z."/>
            <person name="Liu B."/>
            <person name="Lu W."/>
            <person name="Hui Y."/>
            <person name="Liang J."/>
            <person name="Zhou Z."/>
            <person name="Hou R."/>
            <person name="Li X."/>
            <person name="Liu Y."/>
            <person name="Li H."/>
            <person name="Ning X."/>
            <person name="Lin Y."/>
            <person name="Zhao L."/>
            <person name="Xing Q."/>
            <person name="Dou J."/>
            <person name="Li Y."/>
            <person name="Mao J."/>
            <person name="Guo H."/>
            <person name="Dou H."/>
            <person name="Li T."/>
            <person name="Mu C."/>
            <person name="Jiang W."/>
            <person name="Fu Q."/>
            <person name="Fu X."/>
            <person name="Miao Y."/>
            <person name="Liu J."/>
            <person name="Yu Q."/>
            <person name="Li R."/>
            <person name="Liao H."/>
            <person name="Li X."/>
            <person name="Kong Y."/>
            <person name="Jiang Z."/>
            <person name="Chourrout D."/>
            <person name="Li R."/>
            <person name="Bao Z."/>
        </authorList>
    </citation>
    <scope>NUCLEOTIDE SEQUENCE [LARGE SCALE GENOMIC DNA]</scope>
    <source>
        <strain evidence="4 5">PY_sf001</strain>
    </source>
</reference>
<accession>A0A210QUV5</accession>
<dbReference type="EMBL" id="NEDP02001786">
    <property type="protein sequence ID" value="OWF52520.1"/>
    <property type="molecule type" value="Genomic_DNA"/>
</dbReference>
<dbReference type="OrthoDB" id="6409834at2759"/>
<dbReference type="GO" id="GO:0008146">
    <property type="term" value="F:sulfotransferase activity"/>
    <property type="evidence" value="ECO:0007669"/>
    <property type="project" value="InterPro"/>
</dbReference>
<gene>
    <name evidence="4" type="ORF">KP79_PYT06823</name>
</gene>
<dbReference type="PANTHER" id="PTHR11783">
    <property type="entry name" value="SULFOTRANSFERASE SULT"/>
    <property type="match status" value="1"/>
</dbReference>
<dbReference type="InterPro" id="IPR027417">
    <property type="entry name" value="P-loop_NTPase"/>
</dbReference>
<dbReference type="Pfam" id="PF00685">
    <property type="entry name" value="Sulfotransfer_1"/>
    <property type="match status" value="1"/>
</dbReference>
<organism evidence="4 5">
    <name type="scientific">Mizuhopecten yessoensis</name>
    <name type="common">Japanese scallop</name>
    <name type="synonym">Patinopecten yessoensis</name>
    <dbReference type="NCBI Taxonomy" id="6573"/>
    <lineage>
        <taxon>Eukaryota</taxon>
        <taxon>Metazoa</taxon>
        <taxon>Spiralia</taxon>
        <taxon>Lophotrochozoa</taxon>
        <taxon>Mollusca</taxon>
        <taxon>Bivalvia</taxon>
        <taxon>Autobranchia</taxon>
        <taxon>Pteriomorphia</taxon>
        <taxon>Pectinida</taxon>
        <taxon>Pectinoidea</taxon>
        <taxon>Pectinidae</taxon>
        <taxon>Mizuhopecten</taxon>
    </lineage>
</organism>
<dbReference type="AlphaFoldDB" id="A0A210QUV5"/>
<dbReference type="InterPro" id="IPR000863">
    <property type="entry name" value="Sulfotransferase_dom"/>
</dbReference>
<evidence type="ECO:0000313" key="4">
    <source>
        <dbReference type="EMBL" id="OWF52520.1"/>
    </source>
</evidence>
<evidence type="ECO:0000313" key="5">
    <source>
        <dbReference type="Proteomes" id="UP000242188"/>
    </source>
</evidence>
<dbReference type="Proteomes" id="UP000242188">
    <property type="component" value="Unassembled WGS sequence"/>
</dbReference>
<dbReference type="SUPFAM" id="SSF52540">
    <property type="entry name" value="P-loop containing nucleoside triphosphate hydrolases"/>
    <property type="match status" value="1"/>
</dbReference>
<keyword evidence="2 4" id="KW-0808">Transferase</keyword>
<feature type="domain" description="Sulfotransferase" evidence="3">
    <location>
        <begin position="62"/>
        <end position="301"/>
    </location>
</feature>
<keyword evidence="5" id="KW-1185">Reference proteome</keyword>
<evidence type="ECO:0000256" key="2">
    <source>
        <dbReference type="ARBA" id="ARBA00022679"/>
    </source>
</evidence>
<evidence type="ECO:0000259" key="3">
    <source>
        <dbReference type="Pfam" id="PF00685"/>
    </source>
</evidence>
<sequence>MTFLCDVDVIMQVLNMALVTIIDEQNNKYTFKRYNGYPFNIETIGNVGDQLDKIAHRNIREDDVLVCVFPKSGTHWLYNTVMMLRSRSLKYHGTPTMMEFQEFNKIEEMESPRTFGSHLRFRFLPEQMKLGKGKVVTIVRNPKDLVVSFYHMLQKLGDVGYDGTFEGFLKVFVSEECFMGNGSWFSWINDMENWNGANSLCLSYNDFKQNTFENVVKLAKFLEVDQDEDFLRSVTESIQFDNLKKSHTLATPADDRWSGICDDGRLPIYRKGQTGEWKKMFTVAQSEEFDKLFKEKVAQFGLKIDVSFD</sequence>
<dbReference type="Gene3D" id="3.40.50.300">
    <property type="entry name" value="P-loop containing nucleotide triphosphate hydrolases"/>
    <property type="match status" value="1"/>
</dbReference>
<protein>
    <submittedName>
        <fullName evidence="4">Sulfotransferase 4A1</fullName>
    </submittedName>
</protein>
<evidence type="ECO:0000256" key="1">
    <source>
        <dbReference type="ARBA" id="ARBA00005771"/>
    </source>
</evidence>
<proteinExistence type="inferred from homology"/>
<name>A0A210QUV5_MIZYE</name>
<comment type="similarity">
    <text evidence="1">Belongs to the sulfotransferase 1 family.</text>
</comment>
<comment type="caution">
    <text evidence="4">The sequence shown here is derived from an EMBL/GenBank/DDBJ whole genome shotgun (WGS) entry which is preliminary data.</text>
</comment>